<keyword evidence="4" id="KW-0489">Methyltransferase</keyword>
<protein>
    <submittedName>
        <fullName evidence="4">Type I restriction-modification system, DNA-methyltransferase subunit M / Type I restriction-modification system, specificity subunit S</fullName>
        <ecNumber evidence="4">2.1.1.72</ecNumber>
        <ecNumber evidence="4">3.1.21.3</ecNumber>
    </submittedName>
</protein>
<dbReference type="SUPFAM" id="SSF116734">
    <property type="entry name" value="DNA methylase specificity domain"/>
    <property type="match status" value="1"/>
</dbReference>
<proteinExistence type="inferred from homology"/>
<dbReference type="EC" id="3.1.21.3" evidence="4"/>
<evidence type="ECO:0000256" key="1">
    <source>
        <dbReference type="ARBA" id="ARBA00010923"/>
    </source>
</evidence>
<dbReference type="GO" id="GO:0009035">
    <property type="term" value="F:type I site-specific deoxyribonuclease activity"/>
    <property type="evidence" value="ECO:0007669"/>
    <property type="project" value="UniProtKB-EC"/>
</dbReference>
<evidence type="ECO:0000256" key="2">
    <source>
        <dbReference type="ARBA" id="ARBA00022747"/>
    </source>
</evidence>
<keyword evidence="3" id="KW-0238">DNA-binding</keyword>
<accession>A0A0K2Y8P7</accession>
<sequence length="158" mass="17533">MKTTVGLLTFTLSLEVYGCEGHDFDVEVLIIGDWGSANIHYAKGKFASSDHNYVFEGIAPLCLKHAYLILRHHLELSRFNGIVLKNIAKNSLMGIEISLPPLEVQEQIITECVAVKKRTQELQTASKNYQALILSVLEVCGMAKTTKSSPPLNKSYKP</sequence>
<evidence type="ECO:0000313" key="5">
    <source>
        <dbReference type="Proteomes" id="UP000046090"/>
    </source>
</evidence>
<comment type="similarity">
    <text evidence="1">Belongs to the type-I restriction system S methylase family.</text>
</comment>
<dbReference type="GO" id="GO:0009307">
    <property type="term" value="P:DNA restriction-modification system"/>
    <property type="evidence" value="ECO:0007669"/>
    <property type="project" value="UniProtKB-KW"/>
</dbReference>
<dbReference type="InterPro" id="IPR000055">
    <property type="entry name" value="Restrct_endonuc_typeI_TRD"/>
</dbReference>
<dbReference type="RefSeq" id="WP_015107371.1">
    <property type="nucleotide sequence ID" value="NZ_AP026684.1"/>
</dbReference>
<keyword evidence="2" id="KW-0680">Restriction system</keyword>
<keyword evidence="5" id="KW-1185">Reference proteome</keyword>
<dbReference type="Proteomes" id="UP000046090">
    <property type="component" value="Unassembled WGS sequence"/>
</dbReference>
<dbReference type="GO" id="GO:0032259">
    <property type="term" value="P:methylation"/>
    <property type="evidence" value="ECO:0007669"/>
    <property type="project" value="UniProtKB-KW"/>
</dbReference>
<name>A0A0K2Y8P7_HELHE</name>
<dbReference type="Pfam" id="PF01420">
    <property type="entry name" value="Methylase_S"/>
    <property type="match status" value="1"/>
</dbReference>
<dbReference type="GO" id="GO:0003677">
    <property type="term" value="F:DNA binding"/>
    <property type="evidence" value="ECO:0007669"/>
    <property type="project" value="UniProtKB-KW"/>
</dbReference>
<keyword evidence="4" id="KW-0378">Hydrolase</keyword>
<dbReference type="Gene3D" id="3.90.220.20">
    <property type="entry name" value="DNA methylase specificity domains"/>
    <property type="match status" value="1"/>
</dbReference>
<evidence type="ECO:0000256" key="3">
    <source>
        <dbReference type="ARBA" id="ARBA00023125"/>
    </source>
</evidence>
<organism evidence="4 5">
    <name type="scientific">Helicobacter heilmannii</name>
    <dbReference type="NCBI Taxonomy" id="35817"/>
    <lineage>
        <taxon>Bacteria</taxon>
        <taxon>Pseudomonadati</taxon>
        <taxon>Campylobacterota</taxon>
        <taxon>Epsilonproteobacteria</taxon>
        <taxon>Campylobacterales</taxon>
        <taxon>Helicobacteraceae</taxon>
        <taxon>Helicobacter</taxon>
    </lineage>
</organism>
<dbReference type="EMBL" id="CDMK01000003">
    <property type="protein sequence ID" value="CRI35218.1"/>
    <property type="molecule type" value="Genomic_DNA"/>
</dbReference>
<keyword evidence="4" id="KW-0808">Transferase</keyword>
<dbReference type="GeneID" id="76197680"/>
<gene>
    <name evidence="4" type="ORF">HHE01_02160</name>
</gene>
<reference evidence="5" key="1">
    <citation type="submission" date="2014-12" db="EMBL/GenBank/DDBJ databases">
        <authorList>
            <person name="Smet A."/>
        </authorList>
    </citation>
    <scope>NUCLEOTIDE SEQUENCE [LARGE SCALE GENOMIC DNA]</scope>
</reference>
<dbReference type="GO" id="GO:0009007">
    <property type="term" value="F:site-specific DNA-methyltransferase (adenine-specific) activity"/>
    <property type="evidence" value="ECO:0007669"/>
    <property type="project" value="UniProtKB-EC"/>
</dbReference>
<dbReference type="AlphaFoldDB" id="A0A0K2Y8P7"/>
<dbReference type="InterPro" id="IPR044946">
    <property type="entry name" value="Restrct_endonuc_typeI_TRD_sf"/>
</dbReference>
<dbReference type="EC" id="2.1.1.72" evidence="4"/>
<evidence type="ECO:0000313" key="4">
    <source>
        <dbReference type="EMBL" id="CRI35218.1"/>
    </source>
</evidence>